<proteinExistence type="predicted"/>
<evidence type="ECO:0000313" key="2">
    <source>
        <dbReference type="EMBL" id="KAG2230061.1"/>
    </source>
</evidence>
<dbReference type="EMBL" id="JAEPRE010000226">
    <property type="protein sequence ID" value="KAG2230061.1"/>
    <property type="molecule type" value="Genomic_DNA"/>
</dbReference>
<name>A0A8H7VPJ3_9FUNG</name>
<protein>
    <submittedName>
        <fullName evidence="2">Uncharacterized protein</fullName>
    </submittedName>
</protein>
<dbReference type="Proteomes" id="UP000613177">
    <property type="component" value="Unassembled WGS sequence"/>
</dbReference>
<reference evidence="2" key="1">
    <citation type="submission" date="2021-01" db="EMBL/GenBank/DDBJ databases">
        <title>Metabolic potential, ecology and presence of endohyphal bacteria is reflected in genomic diversity of Mucoromycotina.</title>
        <authorList>
            <person name="Muszewska A."/>
            <person name="Okrasinska A."/>
            <person name="Steczkiewicz K."/>
            <person name="Drgas O."/>
            <person name="Orlowska M."/>
            <person name="Perlinska-Lenart U."/>
            <person name="Aleksandrzak-Piekarczyk T."/>
            <person name="Szatraj K."/>
            <person name="Zielenkiewicz U."/>
            <person name="Pilsyk S."/>
            <person name="Malc E."/>
            <person name="Mieczkowski P."/>
            <person name="Kruszewska J.S."/>
            <person name="Biernat P."/>
            <person name="Pawlowska J."/>
        </authorList>
    </citation>
    <scope>NUCLEOTIDE SEQUENCE</scope>
    <source>
        <strain evidence="2">WA0000018081</strain>
    </source>
</reference>
<sequence>EDDLSANTNYEEASEAKPVAKLAGVEEPEKEEDPEKEEGPEKSYNSIPISISSNWHNLFTNNKILILTGRFTAFEM</sequence>
<dbReference type="AlphaFoldDB" id="A0A8H7VPJ3"/>
<accession>A0A8H7VPJ3</accession>
<evidence type="ECO:0000256" key="1">
    <source>
        <dbReference type="SAM" id="MobiDB-lite"/>
    </source>
</evidence>
<feature type="compositionally biased region" description="Acidic residues" evidence="1">
    <location>
        <begin position="26"/>
        <end position="38"/>
    </location>
</feature>
<organism evidence="2 3">
    <name type="scientific">Thamnidium elegans</name>
    <dbReference type="NCBI Taxonomy" id="101142"/>
    <lineage>
        <taxon>Eukaryota</taxon>
        <taxon>Fungi</taxon>
        <taxon>Fungi incertae sedis</taxon>
        <taxon>Mucoromycota</taxon>
        <taxon>Mucoromycotina</taxon>
        <taxon>Mucoromycetes</taxon>
        <taxon>Mucorales</taxon>
        <taxon>Mucorineae</taxon>
        <taxon>Mucoraceae</taxon>
        <taxon>Thamnidium</taxon>
    </lineage>
</organism>
<feature type="compositionally biased region" description="Polar residues" evidence="1">
    <location>
        <begin position="1"/>
        <end position="11"/>
    </location>
</feature>
<evidence type="ECO:0000313" key="3">
    <source>
        <dbReference type="Proteomes" id="UP000613177"/>
    </source>
</evidence>
<gene>
    <name evidence="2" type="ORF">INT48_005264</name>
</gene>
<feature type="non-terminal residue" evidence="2">
    <location>
        <position position="1"/>
    </location>
</feature>
<keyword evidence="3" id="KW-1185">Reference proteome</keyword>
<comment type="caution">
    <text evidence="2">The sequence shown here is derived from an EMBL/GenBank/DDBJ whole genome shotgun (WGS) entry which is preliminary data.</text>
</comment>
<feature type="region of interest" description="Disordered" evidence="1">
    <location>
        <begin position="1"/>
        <end position="47"/>
    </location>
</feature>